<dbReference type="PANTHER" id="PTHR30204:SF69">
    <property type="entry name" value="MERR-FAMILY TRANSCRIPTIONAL REGULATOR"/>
    <property type="match status" value="1"/>
</dbReference>
<evidence type="ECO:0000313" key="6">
    <source>
        <dbReference type="EMBL" id="OCB77900.1"/>
    </source>
</evidence>
<evidence type="ECO:0000256" key="4">
    <source>
        <dbReference type="ARBA" id="ARBA00023163"/>
    </source>
</evidence>
<keyword evidence="4" id="KW-0804">Transcription</keyword>
<keyword evidence="2" id="KW-0805">Transcription regulation</keyword>
<dbReference type="OrthoDB" id="9800334at2"/>
<evidence type="ECO:0000259" key="5">
    <source>
        <dbReference type="PROSITE" id="PS50937"/>
    </source>
</evidence>
<reference evidence="6 7" key="1">
    <citation type="submission" date="2016-03" db="EMBL/GenBank/DDBJ databases">
        <authorList>
            <person name="Ploux O."/>
        </authorList>
    </citation>
    <scope>NUCLEOTIDE SEQUENCE [LARGE SCALE GENOMIC DNA]</scope>
    <source>
        <strain evidence="6 7">LPB0076</strain>
    </source>
</reference>
<dbReference type="InterPro" id="IPR009061">
    <property type="entry name" value="DNA-bd_dom_put_sf"/>
</dbReference>
<dbReference type="PROSITE" id="PS50937">
    <property type="entry name" value="HTH_MERR_2"/>
    <property type="match status" value="1"/>
</dbReference>
<keyword evidence="3" id="KW-0238">DNA-binding</keyword>
<dbReference type="Gene3D" id="1.10.1660.10">
    <property type="match status" value="1"/>
</dbReference>
<evidence type="ECO:0000256" key="2">
    <source>
        <dbReference type="ARBA" id="ARBA00023015"/>
    </source>
</evidence>
<dbReference type="CDD" id="cd01104">
    <property type="entry name" value="HTH_MlrA-CarA"/>
    <property type="match status" value="1"/>
</dbReference>
<evidence type="ECO:0000256" key="1">
    <source>
        <dbReference type="ARBA" id="ARBA00022491"/>
    </source>
</evidence>
<sequence length="299" mass="34623">MNNIKNVFSIKDLENLSGIKAHTIRIWEKRYNVLEPMRTDTNIRLYDLASLQKLLNITLLHEYGYKISKIAAYSEEEIPALVKQITSSKNAKNHAISAFKMAMMNFDQALFFNTYNWLIADKSFKEIFHEVFIPLMNDLGVLWQTDTISPAHEHFMSNLIKQKLVVNIAALQEQTPTKTDKVFVLSLPMNEIHALGLMYINYEILLQGYPAIYLGESMPIINLKDLKKHFAPIIFVSYLTVQPDRNAIDHYIDQMTEQLVDQNTNLWFIGRMIEFISPEKAHPQIQLFDSISELVAKLN</sequence>
<dbReference type="GO" id="GO:0003677">
    <property type="term" value="F:DNA binding"/>
    <property type="evidence" value="ECO:0007669"/>
    <property type="project" value="UniProtKB-KW"/>
</dbReference>
<dbReference type="SMART" id="SM00422">
    <property type="entry name" value="HTH_MERR"/>
    <property type="match status" value="1"/>
</dbReference>
<dbReference type="Pfam" id="PF02607">
    <property type="entry name" value="B12-binding_2"/>
    <property type="match status" value="1"/>
</dbReference>
<dbReference type="InterPro" id="IPR047057">
    <property type="entry name" value="MerR_fam"/>
</dbReference>
<dbReference type="AlphaFoldDB" id="A0A1B9E7H6"/>
<protein>
    <submittedName>
        <fullName evidence="6">MerR family transcriptional regulator</fullName>
    </submittedName>
</protein>
<dbReference type="STRING" id="1763534.GCA_001831475_02588"/>
<name>A0A1B9E7H6_9FLAO</name>
<evidence type="ECO:0000256" key="3">
    <source>
        <dbReference type="ARBA" id="ARBA00023125"/>
    </source>
</evidence>
<evidence type="ECO:0000313" key="7">
    <source>
        <dbReference type="Proteomes" id="UP000093510"/>
    </source>
</evidence>
<dbReference type="Pfam" id="PF13411">
    <property type="entry name" value="MerR_1"/>
    <property type="match status" value="1"/>
</dbReference>
<dbReference type="GO" id="GO:0003700">
    <property type="term" value="F:DNA-binding transcription factor activity"/>
    <property type="evidence" value="ECO:0007669"/>
    <property type="project" value="InterPro"/>
</dbReference>
<organism evidence="6 7">
    <name type="scientific">Flavobacterium crassostreae</name>
    <dbReference type="NCBI Taxonomy" id="1763534"/>
    <lineage>
        <taxon>Bacteria</taxon>
        <taxon>Pseudomonadati</taxon>
        <taxon>Bacteroidota</taxon>
        <taxon>Flavobacteriia</taxon>
        <taxon>Flavobacteriales</taxon>
        <taxon>Flavobacteriaceae</taxon>
        <taxon>Flavobacterium</taxon>
    </lineage>
</organism>
<gene>
    <name evidence="6" type="ORF">LPBF_02820</name>
</gene>
<dbReference type="PANTHER" id="PTHR30204">
    <property type="entry name" value="REDOX-CYCLING DRUG-SENSING TRANSCRIPTIONAL ACTIVATOR SOXR"/>
    <property type="match status" value="1"/>
</dbReference>
<dbReference type="RefSeq" id="WP_066332202.1">
    <property type="nucleotide sequence ID" value="NZ_CP017688.1"/>
</dbReference>
<comment type="caution">
    <text evidence="6">The sequence shown here is derived from an EMBL/GenBank/DDBJ whole genome shotgun (WGS) entry which is preliminary data.</text>
</comment>
<dbReference type="InterPro" id="IPR000551">
    <property type="entry name" value="MerR-type_HTH_dom"/>
</dbReference>
<dbReference type="Gene3D" id="3.40.50.280">
    <property type="entry name" value="Cobalamin-binding domain"/>
    <property type="match status" value="1"/>
</dbReference>
<accession>A0A1B9E7H6</accession>
<keyword evidence="7" id="KW-1185">Reference proteome</keyword>
<dbReference type="EMBL" id="LVEP01000013">
    <property type="protein sequence ID" value="OCB77900.1"/>
    <property type="molecule type" value="Genomic_DNA"/>
</dbReference>
<proteinExistence type="predicted"/>
<dbReference type="SUPFAM" id="SSF46955">
    <property type="entry name" value="Putative DNA-binding domain"/>
    <property type="match status" value="1"/>
</dbReference>
<keyword evidence="1" id="KW-0678">Repressor</keyword>
<dbReference type="Gene3D" id="1.10.1240.10">
    <property type="entry name" value="Methionine synthase domain"/>
    <property type="match status" value="1"/>
</dbReference>
<dbReference type="InterPro" id="IPR003759">
    <property type="entry name" value="Cbl-bd_cap"/>
</dbReference>
<feature type="domain" description="HTH merR-type" evidence="5">
    <location>
        <begin position="7"/>
        <end position="76"/>
    </location>
</feature>
<dbReference type="Proteomes" id="UP000093510">
    <property type="component" value="Unassembled WGS sequence"/>
</dbReference>
<dbReference type="InterPro" id="IPR036594">
    <property type="entry name" value="Meth_synthase_dom"/>
</dbReference>